<dbReference type="EMBL" id="ML735258">
    <property type="protein sequence ID" value="KAE8390101.1"/>
    <property type="molecule type" value="Genomic_DNA"/>
</dbReference>
<evidence type="ECO:0008006" key="2">
    <source>
        <dbReference type="Google" id="ProtNLM"/>
    </source>
</evidence>
<name>A0A5N7C7I8_PETAA</name>
<dbReference type="OrthoDB" id="2580841at2759"/>
<gene>
    <name evidence="1" type="ORF">BDV23DRAFT_89161</name>
</gene>
<dbReference type="InterPro" id="IPR036415">
    <property type="entry name" value="Lamin_tail_dom_sf"/>
</dbReference>
<proteinExistence type="predicted"/>
<sequence length="337" mass="37960">MPVENYGVWKAKPVRFTYETDAQDHVSPHLSLYFTTSDNSRGESRAAINIKSGDKSDSRLVFWLAEKFENFQNDRLREMKPGFHRLEGAEQGPNGLALDYIRGNLFHRETGRLLPHDIPGPDNDILDELIPLLDRAVDSDSVIYLFGSHFRDGSGIHNIHMNQGSPRRYRGDNGIYQDGGFLVDFGDHWIGVFIGFASQAVHTDAEGQPTPSHGYLCWNDILNPDIPEEQRRKRDITDRPVMISEAVVSPEMVTLTNHTDKAVHLDGWSVRNNVGDNDPLPQGVILPPKRRQSFQLHSCALSDHGGTITLLNERGMKVDGVRYTEQQSRPAGHILSF</sequence>
<reference evidence="1" key="1">
    <citation type="submission" date="2019-04" db="EMBL/GenBank/DDBJ databases">
        <title>Friends and foes A comparative genomics studyof 23 Aspergillus species from section Flavi.</title>
        <authorList>
            <consortium name="DOE Joint Genome Institute"/>
            <person name="Kjaerbolling I."/>
            <person name="Vesth T."/>
            <person name="Frisvad J.C."/>
            <person name="Nybo J.L."/>
            <person name="Theobald S."/>
            <person name="Kildgaard S."/>
            <person name="Isbrandt T."/>
            <person name="Kuo A."/>
            <person name="Sato A."/>
            <person name="Lyhne E.K."/>
            <person name="Kogle M.E."/>
            <person name="Wiebenga A."/>
            <person name="Kun R.S."/>
            <person name="Lubbers R.J."/>
            <person name="Makela M.R."/>
            <person name="Barry K."/>
            <person name="Chovatia M."/>
            <person name="Clum A."/>
            <person name="Daum C."/>
            <person name="Haridas S."/>
            <person name="He G."/>
            <person name="LaButti K."/>
            <person name="Lipzen A."/>
            <person name="Mondo S."/>
            <person name="Riley R."/>
            <person name="Salamov A."/>
            <person name="Simmons B.A."/>
            <person name="Magnuson J.K."/>
            <person name="Henrissat B."/>
            <person name="Mortensen U.H."/>
            <person name="Larsen T.O."/>
            <person name="Devries R.P."/>
            <person name="Grigoriev I.V."/>
            <person name="Machida M."/>
            <person name="Baker S.E."/>
            <person name="Andersen M.R."/>
        </authorList>
    </citation>
    <scope>NUCLEOTIDE SEQUENCE [LARGE SCALE GENOMIC DNA]</scope>
    <source>
        <strain evidence="1">IBT 14317</strain>
    </source>
</reference>
<dbReference type="Gene3D" id="2.60.40.1260">
    <property type="entry name" value="Lamin Tail domain"/>
    <property type="match status" value="1"/>
</dbReference>
<organism evidence="1">
    <name type="scientific">Petromyces alliaceus</name>
    <name type="common">Aspergillus alliaceus</name>
    <dbReference type="NCBI Taxonomy" id="209559"/>
    <lineage>
        <taxon>Eukaryota</taxon>
        <taxon>Fungi</taxon>
        <taxon>Dikarya</taxon>
        <taxon>Ascomycota</taxon>
        <taxon>Pezizomycotina</taxon>
        <taxon>Eurotiomycetes</taxon>
        <taxon>Eurotiomycetidae</taxon>
        <taxon>Eurotiales</taxon>
        <taxon>Aspergillaceae</taxon>
        <taxon>Aspergillus</taxon>
        <taxon>Aspergillus subgen. Circumdati</taxon>
    </lineage>
</organism>
<protein>
    <recommendedName>
        <fullName evidence="2">LTD domain-containing protein</fullName>
    </recommendedName>
</protein>
<evidence type="ECO:0000313" key="1">
    <source>
        <dbReference type="EMBL" id="KAE8390101.1"/>
    </source>
</evidence>
<dbReference type="Pfam" id="PF10042">
    <property type="entry name" value="DUF2278"/>
    <property type="match status" value="1"/>
</dbReference>
<dbReference type="InterPro" id="IPR019268">
    <property type="entry name" value="DUF2278"/>
</dbReference>
<dbReference type="SUPFAM" id="SSF74853">
    <property type="entry name" value="Lamin A/C globular tail domain"/>
    <property type="match status" value="1"/>
</dbReference>
<accession>A0A5N7C7I8</accession>
<dbReference type="Proteomes" id="UP000326877">
    <property type="component" value="Unassembled WGS sequence"/>
</dbReference>
<dbReference type="AlphaFoldDB" id="A0A5N7C7I8"/>